<feature type="compositionally biased region" description="Basic and acidic residues" evidence="1">
    <location>
        <begin position="289"/>
        <end position="303"/>
    </location>
</feature>
<evidence type="ECO:0000313" key="3">
    <source>
        <dbReference type="Proteomes" id="UP000247810"/>
    </source>
</evidence>
<gene>
    <name evidence="2" type="ORF">BO71DRAFT_281153</name>
</gene>
<feature type="compositionally biased region" description="Low complexity" evidence="1">
    <location>
        <begin position="22"/>
        <end position="31"/>
    </location>
</feature>
<name>A0A319D294_9EURO</name>
<sequence>MSLPKHTSPPPLSSSPPRPSVRRTSVPSRPRSIIDRPATAQQVTVTDIPEHPHDTTTPPPPPSHDHSQEPDQQPSFQPFFTLIQDAHSTEYHHPTIHYIFSDDDTDIITEAALRTLESEPDSFPKSTKTPRHDPSPPPGNNNPSTYHEEGEGDEYPPHRKESLLPDPIPGVRDNYIILDVEYASPDSSPEAVIAGLPEATNPEAHADPIAQQPQQQHFAPAPTPKYTVASAHSLSPSWQVLNTELVPAPTFENTNSFGGGSGAGRGQAPNGGVMLKIQGTAGLPMRHVPGKEKDRDRISSGQRLEEMMDQFAKRLGELRLVIEGGE</sequence>
<feature type="region of interest" description="Disordered" evidence="1">
    <location>
        <begin position="114"/>
        <end position="168"/>
    </location>
</feature>
<reference evidence="2 3" key="1">
    <citation type="submission" date="2018-02" db="EMBL/GenBank/DDBJ databases">
        <title>The genomes of Aspergillus section Nigri reveals drivers in fungal speciation.</title>
        <authorList>
            <consortium name="DOE Joint Genome Institute"/>
            <person name="Vesth T.C."/>
            <person name="Nybo J."/>
            <person name="Theobald S."/>
            <person name="Brandl J."/>
            <person name="Frisvad J.C."/>
            <person name="Nielsen K.F."/>
            <person name="Lyhne E.K."/>
            <person name="Kogle M.E."/>
            <person name="Kuo A."/>
            <person name="Riley R."/>
            <person name="Clum A."/>
            <person name="Nolan M."/>
            <person name="Lipzen A."/>
            <person name="Salamov A."/>
            <person name="Henrissat B."/>
            <person name="Wiebenga A."/>
            <person name="De vries R.P."/>
            <person name="Grigoriev I.V."/>
            <person name="Mortensen U.H."/>
            <person name="Andersen M.R."/>
            <person name="Baker S.E."/>
        </authorList>
    </citation>
    <scope>NUCLEOTIDE SEQUENCE [LARGE SCALE GENOMIC DNA]</scope>
    <source>
        <strain evidence="2 3">CBS 707.79</strain>
    </source>
</reference>
<feature type="region of interest" description="Disordered" evidence="1">
    <location>
        <begin position="284"/>
        <end position="303"/>
    </location>
</feature>
<feature type="non-terminal residue" evidence="2">
    <location>
        <position position="326"/>
    </location>
</feature>
<feature type="region of interest" description="Disordered" evidence="1">
    <location>
        <begin position="1"/>
        <end position="75"/>
    </location>
</feature>
<proteinExistence type="predicted"/>
<dbReference type="EMBL" id="KZ825952">
    <property type="protein sequence ID" value="PYH91229.1"/>
    <property type="molecule type" value="Genomic_DNA"/>
</dbReference>
<keyword evidence="3" id="KW-1185">Reference proteome</keyword>
<dbReference type="VEuPathDB" id="FungiDB:BO71DRAFT_281153"/>
<evidence type="ECO:0000313" key="2">
    <source>
        <dbReference type="EMBL" id="PYH91229.1"/>
    </source>
</evidence>
<protein>
    <submittedName>
        <fullName evidence="2">Uncharacterized protein</fullName>
    </submittedName>
</protein>
<evidence type="ECO:0000256" key="1">
    <source>
        <dbReference type="SAM" id="MobiDB-lite"/>
    </source>
</evidence>
<dbReference type="STRING" id="1448320.A0A319D294"/>
<dbReference type="Proteomes" id="UP000247810">
    <property type="component" value="Unassembled WGS sequence"/>
</dbReference>
<dbReference type="OrthoDB" id="1681166at2759"/>
<accession>A0A319D294</accession>
<feature type="compositionally biased region" description="Pro residues" evidence="1">
    <location>
        <begin position="7"/>
        <end position="19"/>
    </location>
</feature>
<dbReference type="AlphaFoldDB" id="A0A319D294"/>
<organism evidence="2 3">
    <name type="scientific">Aspergillus ellipticus CBS 707.79</name>
    <dbReference type="NCBI Taxonomy" id="1448320"/>
    <lineage>
        <taxon>Eukaryota</taxon>
        <taxon>Fungi</taxon>
        <taxon>Dikarya</taxon>
        <taxon>Ascomycota</taxon>
        <taxon>Pezizomycotina</taxon>
        <taxon>Eurotiomycetes</taxon>
        <taxon>Eurotiomycetidae</taxon>
        <taxon>Eurotiales</taxon>
        <taxon>Aspergillaceae</taxon>
        <taxon>Aspergillus</taxon>
        <taxon>Aspergillus subgen. Circumdati</taxon>
    </lineage>
</organism>